<organism evidence="1">
    <name type="scientific">candidate division CPR1 bacterium ADurb.Bin160</name>
    <dbReference type="NCBI Taxonomy" id="1852826"/>
    <lineage>
        <taxon>Bacteria</taxon>
        <taxon>candidate division CPR1</taxon>
    </lineage>
</organism>
<dbReference type="AlphaFoldDB" id="A0A1V5ZKS6"/>
<accession>A0A1V5ZKS6</accession>
<proteinExistence type="predicted"/>
<dbReference type="Proteomes" id="UP000485621">
    <property type="component" value="Unassembled WGS sequence"/>
</dbReference>
<name>A0A1V5ZKS6_9BACT</name>
<protein>
    <submittedName>
        <fullName evidence="1">Uncharacterized protein</fullName>
    </submittedName>
</protein>
<sequence length="172" mass="19106">MFHTLEIKLTATGLPVLCIFFIKPSFVNFNAFISSVILSKTKIILSEIALIASKFFNHSKVSIFATIFIFHLFCSLKNDFNSKISSGLLTPDKAIICIPYSNHRKISFLSLSVKTPKSIGLFKNLTLSNCKSVHHSNTLQFMLSSATISLTSTKISLCSNLIFAPTHNSHNF</sequence>
<gene>
    <name evidence="1" type="ORF">BWY04_01191</name>
</gene>
<reference evidence="1" key="1">
    <citation type="submission" date="2017-02" db="EMBL/GenBank/DDBJ databases">
        <title>Delving into the versatile metabolic prowess of the omnipresent phylum Bacteroidetes.</title>
        <authorList>
            <person name="Nobu M.K."/>
            <person name="Mei R."/>
            <person name="Narihiro T."/>
            <person name="Kuroda K."/>
            <person name="Liu W.-T."/>
        </authorList>
    </citation>
    <scope>NUCLEOTIDE SEQUENCE</scope>
    <source>
        <strain evidence="1">ADurb.Bin160</strain>
    </source>
</reference>
<comment type="caution">
    <text evidence="1">The sequence shown here is derived from an EMBL/GenBank/DDBJ whole genome shotgun (WGS) entry which is preliminary data.</text>
</comment>
<dbReference type="EMBL" id="MWDB01000031">
    <property type="protein sequence ID" value="OQB40820.1"/>
    <property type="molecule type" value="Genomic_DNA"/>
</dbReference>
<evidence type="ECO:0000313" key="1">
    <source>
        <dbReference type="EMBL" id="OQB40820.1"/>
    </source>
</evidence>